<dbReference type="RefSeq" id="WP_264841633.1">
    <property type="nucleotide sequence ID" value="NZ_AP025628.1"/>
</dbReference>
<evidence type="ECO:0000313" key="3">
    <source>
        <dbReference type="Proteomes" id="UP001163687"/>
    </source>
</evidence>
<dbReference type="KEGG" id="cmic:caldi_20400"/>
<protein>
    <recommendedName>
        <fullName evidence="1">Schlafen AlbA-2 domain-containing protein</fullName>
    </recommendedName>
</protein>
<dbReference type="Gene3D" id="3.30.565.60">
    <property type="match status" value="1"/>
</dbReference>
<dbReference type="InterPro" id="IPR038475">
    <property type="entry name" value="RecG_C_sf"/>
</dbReference>
<proteinExistence type="predicted"/>
<accession>A0AA35G8E9</accession>
<dbReference type="AlphaFoldDB" id="A0AA35G8E9"/>
<dbReference type="Pfam" id="PF13749">
    <property type="entry name" value="HATPase_c_4"/>
    <property type="match status" value="1"/>
</dbReference>
<dbReference type="Pfam" id="PF04326">
    <property type="entry name" value="SLFN_AlbA_2"/>
    <property type="match status" value="1"/>
</dbReference>
<dbReference type="CDD" id="cd00090">
    <property type="entry name" value="HTH_ARSR"/>
    <property type="match status" value="1"/>
</dbReference>
<gene>
    <name evidence="2" type="ORF">caldi_20400</name>
</gene>
<evidence type="ECO:0000313" key="2">
    <source>
        <dbReference type="EMBL" id="BDG60950.1"/>
    </source>
</evidence>
<dbReference type="Proteomes" id="UP001163687">
    <property type="component" value="Chromosome"/>
</dbReference>
<sequence length="472" mass="52990">MERQELKALEGPFVEFKRQLDDPLALARTLIAFANGRGGRIIVGVDDRTREPVGIPSDDVPSLEEWVTSVAYDRCEPLIVPVVRTEWCEGHLLLVIHVYPGPEKPYHLKGRPPSESTYIRVGSTSRLADRETIRQLERESRNIGFDETPVYDATPDDLDTGLIKEYLRSRHQHRGTPPEDVTPELLRKLRATVSEQGRVYPTVAGILLFTTQPDRFLPNARIRCARFKGTTTDEFIDQQEITGPLWEQVDQALKFVRRNIRLSGRIEGVRRVDRYEYPLDAVREAVVNAVVHRDYSISGQDIRLAIFDDCIEITSPGLLPTGISVEELGTGASEVRNRVIARTLKDMGLIEEWGRGTRIMKEAMAAWGLPPPRFEEKGRDFQVTLIGPGPGGVGAIPPDVAARLTPRQQEILHLALARGGVTAGDVQSAFGLSRAAAYLHLRGLVDKGLLQPVGTRRWRRYVPVTWPSRRSR</sequence>
<dbReference type="InterPro" id="IPR038461">
    <property type="entry name" value="Schlafen_AlbA_2_dom_sf"/>
</dbReference>
<dbReference type="PANTHER" id="PTHR30595">
    <property type="entry name" value="GLPR-RELATED TRANSCRIPTIONAL REPRESSOR"/>
    <property type="match status" value="1"/>
</dbReference>
<dbReference type="InterPro" id="IPR007421">
    <property type="entry name" value="Schlafen_AlbA_2_dom"/>
</dbReference>
<dbReference type="InterPro" id="IPR036390">
    <property type="entry name" value="WH_DNA-bd_sf"/>
</dbReference>
<dbReference type="Gene3D" id="3.30.950.30">
    <property type="entry name" value="Schlafen, AAA domain"/>
    <property type="match status" value="1"/>
</dbReference>
<name>A0AA35G8E9_9FIRM</name>
<evidence type="ECO:0000259" key="1">
    <source>
        <dbReference type="Pfam" id="PF04326"/>
    </source>
</evidence>
<dbReference type="SUPFAM" id="SSF46785">
    <property type="entry name" value="Winged helix' DNA-binding domain"/>
    <property type="match status" value="1"/>
</dbReference>
<dbReference type="PANTHER" id="PTHR30595:SF6">
    <property type="entry name" value="SCHLAFEN ALBA-2 DOMAIN-CONTAINING PROTEIN"/>
    <property type="match status" value="1"/>
</dbReference>
<dbReference type="Gene3D" id="1.10.10.10">
    <property type="entry name" value="Winged helix-like DNA-binding domain superfamily/Winged helix DNA-binding domain"/>
    <property type="match status" value="1"/>
</dbReference>
<dbReference type="EMBL" id="AP025628">
    <property type="protein sequence ID" value="BDG60950.1"/>
    <property type="molecule type" value="Genomic_DNA"/>
</dbReference>
<dbReference type="InterPro" id="IPR011991">
    <property type="entry name" value="ArsR-like_HTH"/>
</dbReference>
<keyword evidence="3" id="KW-1185">Reference proteome</keyword>
<organism evidence="2 3">
    <name type="scientific">Caldinitratiruptor microaerophilus</name>
    <dbReference type="NCBI Taxonomy" id="671077"/>
    <lineage>
        <taxon>Bacteria</taxon>
        <taxon>Bacillati</taxon>
        <taxon>Bacillota</taxon>
        <taxon>Clostridia</taxon>
        <taxon>Eubacteriales</taxon>
        <taxon>Symbiobacteriaceae</taxon>
        <taxon>Caldinitratiruptor</taxon>
    </lineage>
</organism>
<feature type="domain" description="Schlafen AlbA-2" evidence="1">
    <location>
        <begin position="10"/>
        <end position="128"/>
    </location>
</feature>
<dbReference type="InterPro" id="IPR036388">
    <property type="entry name" value="WH-like_DNA-bd_sf"/>
</dbReference>
<reference evidence="2" key="1">
    <citation type="submission" date="2022-03" db="EMBL/GenBank/DDBJ databases">
        <title>Complete genome sequence of Caldinitratiruptor microaerophilus.</title>
        <authorList>
            <person name="Mukaiyama R."/>
            <person name="Nishiyama T."/>
            <person name="Ueda K."/>
        </authorList>
    </citation>
    <scope>NUCLEOTIDE SEQUENCE</scope>
    <source>
        <strain evidence="2">JCM 16183</strain>
    </source>
</reference>